<comment type="cofactor">
    <cofactor evidence="1">
        <name>thiamine diphosphate</name>
        <dbReference type="ChEBI" id="CHEBI:58937"/>
    </cofactor>
</comment>
<keyword evidence="2" id="KW-0560">Oxidoreductase</keyword>
<keyword evidence="3" id="KW-0786">Thiamine pyrophosphate</keyword>
<dbReference type="Gene3D" id="3.40.50.920">
    <property type="match status" value="1"/>
</dbReference>
<dbReference type="InterPro" id="IPR005475">
    <property type="entry name" value="Transketolase-like_Pyr-bd"/>
</dbReference>
<keyword evidence="6" id="KW-1185">Reference proteome</keyword>
<dbReference type="InterPro" id="IPR009014">
    <property type="entry name" value="Transketo_C/PFOR_II"/>
</dbReference>
<dbReference type="InterPro" id="IPR029061">
    <property type="entry name" value="THDP-binding"/>
</dbReference>
<comment type="caution">
    <text evidence="5">The sequence shown here is derived from an EMBL/GenBank/DDBJ whole genome shotgun (WGS) entry which is preliminary data.</text>
</comment>
<evidence type="ECO:0000256" key="3">
    <source>
        <dbReference type="ARBA" id="ARBA00023052"/>
    </source>
</evidence>
<name>A0ABQ4GDC7_9ACTN</name>
<accession>A0ABQ4GDC7</accession>
<dbReference type="Pfam" id="PF02779">
    <property type="entry name" value="Transket_pyr"/>
    <property type="match status" value="1"/>
</dbReference>
<evidence type="ECO:0000259" key="4">
    <source>
        <dbReference type="SMART" id="SM00861"/>
    </source>
</evidence>
<dbReference type="Pfam" id="PF02780">
    <property type="entry name" value="Transketolase_C"/>
    <property type="match status" value="1"/>
</dbReference>
<feature type="domain" description="Transketolase-like pyrimidine-binding" evidence="4">
    <location>
        <begin position="21"/>
        <end position="195"/>
    </location>
</feature>
<organism evidence="5 6">
    <name type="scientific">Microbispora siamensis</name>
    <dbReference type="NCBI Taxonomy" id="564413"/>
    <lineage>
        <taxon>Bacteria</taxon>
        <taxon>Bacillati</taxon>
        <taxon>Actinomycetota</taxon>
        <taxon>Actinomycetes</taxon>
        <taxon>Streptosporangiales</taxon>
        <taxon>Streptosporangiaceae</taxon>
        <taxon>Microbispora</taxon>
    </lineage>
</organism>
<dbReference type="Gene3D" id="3.40.50.970">
    <property type="match status" value="1"/>
</dbReference>
<evidence type="ECO:0000313" key="5">
    <source>
        <dbReference type="EMBL" id="GIH59401.1"/>
    </source>
</evidence>
<gene>
    <name evidence="5" type="ORF">Msi02_02180</name>
</gene>
<sequence length="351" mass="37040">MPDLTLLPAGAAGTAIETKRLSYAEAVNHALRRALRERPETLLFGEDVAKPGGVFGVTKGLHREFGDRVFDTPISESAILGGAVGAAMFGRRPIAEIMWIDFSLVALDQLVNQAPNVRYVSRGAVTAPITVRTQAGNGPGACAQHSQNLEAFFAHVPGLRVGMPSTAQDAYDMLLSAVWCDDPVVVIENRTLYHGAKSDVRLGGEVGPIGGARVRRGGSDVTVVTWGAVQNLVLDAAEELAAEGVEAEVLDLRWLNPLDLTAVQEAVARTRRLAVVHEAHTFGGFGAEVVSLVAESGLDLLAPPVRIGAAPARIPSAVSLVPGVLPTRAKIADGLRRLVRGETVRDAGVLR</sequence>
<dbReference type="EMBL" id="BOOF01000001">
    <property type="protein sequence ID" value="GIH59401.1"/>
    <property type="molecule type" value="Genomic_DNA"/>
</dbReference>
<dbReference type="SMART" id="SM00861">
    <property type="entry name" value="Transket_pyr"/>
    <property type="match status" value="1"/>
</dbReference>
<dbReference type="CDD" id="cd07036">
    <property type="entry name" value="TPP_PYR_E1-PDHc-beta_like"/>
    <property type="match status" value="1"/>
</dbReference>
<protein>
    <submittedName>
        <fullName evidence="5">Pyruvate dehydrogenase subunit beta</fullName>
    </submittedName>
</protein>
<evidence type="ECO:0000256" key="2">
    <source>
        <dbReference type="ARBA" id="ARBA00023002"/>
    </source>
</evidence>
<dbReference type="RefSeq" id="WP_204046640.1">
    <property type="nucleotide sequence ID" value="NZ_BOOF01000001.1"/>
</dbReference>
<dbReference type="PANTHER" id="PTHR43257">
    <property type="entry name" value="PYRUVATE DEHYDROGENASE E1 COMPONENT BETA SUBUNIT"/>
    <property type="match status" value="1"/>
</dbReference>
<reference evidence="5 6" key="1">
    <citation type="submission" date="2021-01" db="EMBL/GenBank/DDBJ databases">
        <title>Whole genome shotgun sequence of Microbispora siamensis NBRC 104113.</title>
        <authorList>
            <person name="Komaki H."/>
            <person name="Tamura T."/>
        </authorList>
    </citation>
    <scope>NUCLEOTIDE SEQUENCE [LARGE SCALE GENOMIC DNA]</scope>
    <source>
        <strain evidence="5 6">NBRC 104113</strain>
    </source>
</reference>
<dbReference type="SUPFAM" id="SSF52922">
    <property type="entry name" value="TK C-terminal domain-like"/>
    <property type="match status" value="1"/>
</dbReference>
<dbReference type="Proteomes" id="UP000660454">
    <property type="component" value="Unassembled WGS sequence"/>
</dbReference>
<evidence type="ECO:0000313" key="6">
    <source>
        <dbReference type="Proteomes" id="UP000660454"/>
    </source>
</evidence>
<dbReference type="PANTHER" id="PTHR43257:SF2">
    <property type="entry name" value="PYRUVATE DEHYDROGENASE E1 COMPONENT SUBUNIT BETA"/>
    <property type="match status" value="1"/>
</dbReference>
<dbReference type="InterPro" id="IPR033248">
    <property type="entry name" value="Transketolase_C"/>
</dbReference>
<evidence type="ECO:0000256" key="1">
    <source>
        <dbReference type="ARBA" id="ARBA00001964"/>
    </source>
</evidence>
<proteinExistence type="predicted"/>
<keyword evidence="5" id="KW-0670">Pyruvate</keyword>
<dbReference type="SUPFAM" id="SSF52518">
    <property type="entry name" value="Thiamin diphosphate-binding fold (THDP-binding)"/>
    <property type="match status" value="1"/>
</dbReference>